<evidence type="ECO:0000313" key="4">
    <source>
        <dbReference type="EMBL" id="MCH5597615.1"/>
    </source>
</evidence>
<keyword evidence="3" id="KW-0998">Cell outer membrane</keyword>
<evidence type="ECO:0000256" key="1">
    <source>
        <dbReference type="ARBA" id="ARBA00004442"/>
    </source>
</evidence>
<proteinExistence type="predicted"/>
<dbReference type="Proteomes" id="UP001202248">
    <property type="component" value="Unassembled WGS sequence"/>
</dbReference>
<accession>A0ABS9SH00</accession>
<dbReference type="SUPFAM" id="SSF56935">
    <property type="entry name" value="Porins"/>
    <property type="match status" value="1"/>
</dbReference>
<protein>
    <recommendedName>
        <fullName evidence="6">TonB-dependent receptor</fullName>
    </recommendedName>
</protein>
<dbReference type="RefSeq" id="WP_240826992.1">
    <property type="nucleotide sequence ID" value="NZ_JAKWBL010000001.1"/>
</dbReference>
<evidence type="ECO:0000256" key="3">
    <source>
        <dbReference type="ARBA" id="ARBA00023237"/>
    </source>
</evidence>
<dbReference type="EMBL" id="JAKWBL010000001">
    <property type="protein sequence ID" value="MCH5597615.1"/>
    <property type="molecule type" value="Genomic_DNA"/>
</dbReference>
<sequence>MRNGQEAYYPSQPYNFGPRLDGRMILWYDSVMRPYVAQPNNIKDLYRNGHTSTANIAIQGGGDIGNYRFSYTHGDYKGVFEGFKIRSDNFNFNGGMKITDRVNLKFVSTFSTQFNHNSPRTIQDAFVTYGQPRQLDVNLLKTQILDPETDYFWWYLDNRATRFPVGRVAREELAGNYFFNQTQNSYDNYRTHYINSMTISTKIADGISLDILGGFDRIDNKNETKEKVRQPLNVAAGGSYSLSTSTDIAYNAQAILTVDKKLGENFGLYTYAGTVFQRNTSEYMRRFTNGGFITRDWFSLRNSRNDPFSESNRGNDRLYAVLASAQIAYKNWLFFEIQGRNDWSSIQPPANNSYFYPGASISWIASDALELPKWVNYLKLRTSLADLGLPGPRYFGGTIYDIGNYGGTIFYTPPGDLPASNLTPERRREFEMGVESKFFKNRLGFEFNYYYGNWYDQITPLSVAPSSGVNAVRVNAGKITHSGLELMLTGTPVQTTNFQWITTLNASRDKPVVKELAPGIEQQNLWGAQGAAVVAKKGRPWGEVIINDFTRDPNGNKVVGGDGFYTNDATKPITVGKVLPDLGGGFNNTLSYKSLSLNFNIDWQFGSTLISQTNLYMIGNGSAKNTVAGRDEQSGGLPYYVRASDGAFIGLPSHDSPVPGDSRYTFIMHDGVILDGVKSDGNGGFVKNDIIVTAADKYSYYWRSFLDIQPDVIYKNDYIKMRNVVLAYSLPKNITSKMHFSKLQVSLFANNLFYIHKTMPNVDAEAINGTNAFYENNAWPTARSYGISLRASF</sequence>
<dbReference type="InterPro" id="IPR036942">
    <property type="entry name" value="Beta-barrel_TonB_sf"/>
</dbReference>
<dbReference type="Gene3D" id="2.40.170.20">
    <property type="entry name" value="TonB-dependent receptor, beta-barrel domain"/>
    <property type="match status" value="1"/>
</dbReference>
<gene>
    <name evidence="4" type="ORF">MKP09_06685</name>
</gene>
<evidence type="ECO:0000256" key="2">
    <source>
        <dbReference type="ARBA" id="ARBA00023136"/>
    </source>
</evidence>
<evidence type="ECO:0008006" key="6">
    <source>
        <dbReference type="Google" id="ProtNLM"/>
    </source>
</evidence>
<reference evidence="4 5" key="1">
    <citation type="submission" date="2022-02" db="EMBL/GenBank/DDBJ databases">
        <authorList>
            <person name="Min J."/>
        </authorList>
    </citation>
    <scope>NUCLEOTIDE SEQUENCE [LARGE SCALE GENOMIC DNA]</scope>
    <source>
        <strain evidence="4 5">GR10-1</strain>
    </source>
</reference>
<evidence type="ECO:0000313" key="5">
    <source>
        <dbReference type="Proteomes" id="UP001202248"/>
    </source>
</evidence>
<comment type="caution">
    <text evidence="4">The sequence shown here is derived from an EMBL/GenBank/DDBJ whole genome shotgun (WGS) entry which is preliminary data.</text>
</comment>
<comment type="subcellular location">
    <subcellularLocation>
        <location evidence="1">Cell outer membrane</location>
    </subcellularLocation>
</comment>
<name>A0ABS9SH00_9BACT</name>
<organism evidence="4 5">
    <name type="scientific">Niabella ginsengisoli</name>
    <dbReference type="NCBI Taxonomy" id="522298"/>
    <lineage>
        <taxon>Bacteria</taxon>
        <taxon>Pseudomonadati</taxon>
        <taxon>Bacteroidota</taxon>
        <taxon>Chitinophagia</taxon>
        <taxon>Chitinophagales</taxon>
        <taxon>Chitinophagaceae</taxon>
        <taxon>Niabella</taxon>
    </lineage>
</organism>
<keyword evidence="2" id="KW-0472">Membrane</keyword>
<keyword evidence="5" id="KW-1185">Reference proteome</keyword>